<dbReference type="Proteomes" id="UP000828390">
    <property type="component" value="Unassembled WGS sequence"/>
</dbReference>
<evidence type="ECO:0000313" key="3">
    <source>
        <dbReference type="Proteomes" id="UP000828390"/>
    </source>
</evidence>
<keyword evidence="1" id="KW-0732">Signal</keyword>
<evidence type="ECO:0000256" key="1">
    <source>
        <dbReference type="SAM" id="SignalP"/>
    </source>
</evidence>
<keyword evidence="3" id="KW-1185">Reference proteome</keyword>
<sequence length="63" mass="6965">MYQCRLHLSLPAHCLAVLLTPLPHGFPDQSSVPLWLISSTDVGPNVSLNDINRKLNRDIGSRS</sequence>
<protein>
    <submittedName>
        <fullName evidence="2">Uncharacterized protein</fullName>
    </submittedName>
</protein>
<reference evidence="2" key="2">
    <citation type="submission" date="2020-11" db="EMBL/GenBank/DDBJ databases">
        <authorList>
            <person name="McCartney M.A."/>
            <person name="Auch B."/>
            <person name="Kono T."/>
            <person name="Mallez S."/>
            <person name="Becker A."/>
            <person name="Gohl D.M."/>
            <person name="Silverstein K.A.T."/>
            <person name="Koren S."/>
            <person name="Bechman K.B."/>
            <person name="Herman A."/>
            <person name="Abrahante J.E."/>
            <person name="Garbe J."/>
        </authorList>
    </citation>
    <scope>NUCLEOTIDE SEQUENCE</scope>
    <source>
        <strain evidence="2">Duluth1</strain>
        <tissue evidence="2">Whole animal</tissue>
    </source>
</reference>
<feature type="signal peptide" evidence="1">
    <location>
        <begin position="1"/>
        <end position="16"/>
    </location>
</feature>
<dbReference type="EMBL" id="JAIWYP010000004">
    <property type="protein sequence ID" value="KAH3831112.1"/>
    <property type="molecule type" value="Genomic_DNA"/>
</dbReference>
<reference evidence="2" key="1">
    <citation type="journal article" date="2019" name="bioRxiv">
        <title>The Genome of the Zebra Mussel, Dreissena polymorpha: A Resource for Invasive Species Research.</title>
        <authorList>
            <person name="McCartney M.A."/>
            <person name="Auch B."/>
            <person name="Kono T."/>
            <person name="Mallez S."/>
            <person name="Zhang Y."/>
            <person name="Obille A."/>
            <person name="Becker A."/>
            <person name="Abrahante J.E."/>
            <person name="Garbe J."/>
            <person name="Badalamenti J.P."/>
            <person name="Herman A."/>
            <person name="Mangelson H."/>
            <person name="Liachko I."/>
            <person name="Sullivan S."/>
            <person name="Sone E.D."/>
            <person name="Koren S."/>
            <person name="Silverstein K.A.T."/>
            <person name="Beckman K.B."/>
            <person name="Gohl D.M."/>
        </authorList>
    </citation>
    <scope>NUCLEOTIDE SEQUENCE</scope>
    <source>
        <strain evidence="2">Duluth1</strain>
        <tissue evidence="2">Whole animal</tissue>
    </source>
</reference>
<accession>A0A9D4K2Q6</accession>
<organism evidence="2 3">
    <name type="scientific">Dreissena polymorpha</name>
    <name type="common">Zebra mussel</name>
    <name type="synonym">Mytilus polymorpha</name>
    <dbReference type="NCBI Taxonomy" id="45954"/>
    <lineage>
        <taxon>Eukaryota</taxon>
        <taxon>Metazoa</taxon>
        <taxon>Spiralia</taxon>
        <taxon>Lophotrochozoa</taxon>
        <taxon>Mollusca</taxon>
        <taxon>Bivalvia</taxon>
        <taxon>Autobranchia</taxon>
        <taxon>Heteroconchia</taxon>
        <taxon>Euheterodonta</taxon>
        <taxon>Imparidentia</taxon>
        <taxon>Neoheterodontei</taxon>
        <taxon>Myida</taxon>
        <taxon>Dreissenoidea</taxon>
        <taxon>Dreissenidae</taxon>
        <taxon>Dreissena</taxon>
    </lineage>
</organism>
<feature type="chain" id="PRO_5038439496" evidence="1">
    <location>
        <begin position="17"/>
        <end position="63"/>
    </location>
</feature>
<comment type="caution">
    <text evidence="2">The sequence shown here is derived from an EMBL/GenBank/DDBJ whole genome shotgun (WGS) entry which is preliminary data.</text>
</comment>
<proteinExistence type="predicted"/>
<evidence type="ECO:0000313" key="2">
    <source>
        <dbReference type="EMBL" id="KAH3831112.1"/>
    </source>
</evidence>
<dbReference type="AlphaFoldDB" id="A0A9D4K2Q6"/>
<name>A0A9D4K2Q6_DREPO</name>
<gene>
    <name evidence="2" type="ORF">DPMN_104374</name>
</gene>